<dbReference type="Proteomes" id="UP000639772">
    <property type="component" value="Chromosome 7"/>
</dbReference>
<accession>A0A835QVW7</accession>
<name>A0A835QVW7_VANPL</name>
<feature type="region of interest" description="Disordered" evidence="1">
    <location>
        <begin position="1"/>
        <end position="81"/>
    </location>
</feature>
<feature type="region of interest" description="Disordered" evidence="1">
    <location>
        <begin position="95"/>
        <end position="129"/>
    </location>
</feature>
<proteinExistence type="predicted"/>
<gene>
    <name evidence="2" type="ORF">HPP92_015144</name>
</gene>
<organism evidence="2 3">
    <name type="scientific">Vanilla planifolia</name>
    <name type="common">Vanilla</name>
    <dbReference type="NCBI Taxonomy" id="51239"/>
    <lineage>
        <taxon>Eukaryota</taxon>
        <taxon>Viridiplantae</taxon>
        <taxon>Streptophyta</taxon>
        <taxon>Embryophyta</taxon>
        <taxon>Tracheophyta</taxon>
        <taxon>Spermatophyta</taxon>
        <taxon>Magnoliopsida</taxon>
        <taxon>Liliopsida</taxon>
        <taxon>Asparagales</taxon>
        <taxon>Orchidaceae</taxon>
        <taxon>Vanilloideae</taxon>
        <taxon>Vanilleae</taxon>
        <taxon>Vanilla</taxon>
    </lineage>
</organism>
<dbReference type="AlphaFoldDB" id="A0A835QVW7"/>
<comment type="caution">
    <text evidence="2">The sequence shown here is derived from an EMBL/GenBank/DDBJ whole genome shotgun (WGS) entry which is preliminary data.</text>
</comment>
<sequence>MMQDSTKEHVKVKYRRPLEKPRTSGRRPLSPGHSIADLLKTEPTASPNDCDGGESDTDDAHVTLPKPINAQQPGSQRPNLKALSNHPVFAALFPSEEHFRHMDGDPLEEQVRRDMAKTENEERSPPQPR</sequence>
<feature type="compositionally biased region" description="Polar residues" evidence="1">
    <location>
        <begin position="69"/>
        <end position="78"/>
    </location>
</feature>
<evidence type="ECO:0000313" key="3">
    <source>
        <dbReference type="Proteomes" id="UP000639772"/>
    </source>
</evidence>
<dbReference type="EMBL" id="JADCNM010000007">
    <property type="protein sequence ID" value="KAG0475458.1"/>
    <property type="molecule type" value="Genomic_DNA"/>
</dbReference>
<reference evidence="2 3" key="1">
    <citation type="journal article" date="2020" name="Nat. Food">
        <title>A phased Vanilla planifolia genome enables genetic improvement of flavour and production.</title>
        <authorList>
            <person name="Hasing T."/>
            <person name="Tang H."/>
            <person name="Brym M."/>
            <person name="Khazi F."/>
            <person name="Huang T."/>
            <person name="Chambers A.H."/>
        </authorList>
    </citation>
    <scope>NUCLEOTIDE SEQUENCE [LARGE SCALE GENOMIC DNA]</scope>
    <source>
        <tissue evidence="2">Leaf</tissue>
    </source>
</reference>
<feature type="compositionally biased region" description="Basic and acidic residues" evidence="1">
    <location>
        <begin position="1"/>
        <end position="22"/>
    </location>
</feature>
<evidence type="ECO:0000313" key="2">
    <source>
        <dbReference type="EMBL" id="KAG0475458.1"/>
    </source>
</evidence>
<protein>
    <submittedName>
        <fullName evidence="2">Uncharacterized protein</fullName>
    </submittedName>
</protein>
<evidence type="ECO:0000256" key="1">
    <source>
        <dbReference type="SAM" id="MobiDB-lite"/>
    </source>
</evidence>